<dbReference type="GO" id="GO:0022857">
    <property type="term" value="F:transmembrane transporter activity"/>
    <property type="evidence" value="ECO:0007669"/>
    <property type="project" value="InterPro"/>
</dbReference>
<protein>
    <submittedName>
        <fullName evidence="5">MFS transporter</fullName>
    </submittedName>
</protein>
<accession>A0A7D5D7H5</accession>
<organism evidence="5 6">
    <name type="scientific">Pseudomonas eucalypticola</name>
    <dbReference type="NCBI Taxonomy" id="2599595"/>
    <lineage>
        <taxon>Bacteria</taxon>
        <taxon>Pseudomonadati</taxon>
        <taxon>Pseudomonadota</taxon>
        <taxon>Gammaproteobacteria</taxon>
        <taxon>Pseudomonadales</taxon>
        <taxon>Pseudomonadaceae</taxon>
        <taxon>Pseudomonas</taxon>
    </lineage>
</organism>
<dbReference type="Gene3D" id="1.20.1250.20">
    <property type="entry name" value="MFS general substrate transporter like domains"/>
    <property type="match status" value="1"/>
</dbReference>
<keyword evidence="1 4" id="KW-0812">Transmembrane</keyword>
<dbReference type="EMBL" id="CP056030">
    <property type="protein sequence ID" value="QKZ04820.1"/>
    <property type="molecule type" value="Genomic_DNA"/>
</dbReference>
<evidence type="ECO:0000256" key="2">
    <source>
        <dbReference type="ARBA" id="ARBA00022989"/>
    </source>
</evidence>
<feature type="transmembrane region" description="Helical" evidence="4">
    <location>
        <begin position="227"/>
        <end position="253"/>
    </location>
</feature>
<dbReference type="InterPro" id="IPR011701">
    <property type="entry name" value="MFS"/>
</dbReference>
<dbReference type="InterPro" id="IPR036259">
    <property type="entry name" value="MFS_trans_sf"/>
</dbReference>
<feature type="transmembrane region" description="Helical" evidence="4">
    <location>
        <begin position="94"/>
        <end position="112"/>
    </location>
</feature>
<feature type="transmembrane region" description="Helical" evidence="4">
    <location>
        <begin position="118"/>
        <end position="137"/>
    </location>
</feature>
<keyword evidence="3 4" id="KW-0472">Membrane</keyword>
<evidence type="ECO:0000313" key="5">
    <source>
        <dbReference type="EMBL" id="QKZ04820.1"/>
    </source>
</evidence>
<feature type="transmembrane region" description="Helical" evidence="4">
    <location>
        <begin position="149"/>
        <end position="171"/>
    </location>
</feature>
<dbReference type="AlphaFoldDB" id="A0A7D5D7H5"/>
<sequence>MLAALLCADQGYRVNTATLPPRPGPARIALLGVLQILSWGGSFYLLGVLADPIAHDTGWSHQWVLGGASIGLLVASLLSPRVGRLIARVGGRKVIAAHGLIMAVGLAMMALAPNLAVYLLAWVVLGAAMATGLYDALFTSLGATYGMQARPIIVGVTLISGFCTTVIWPLLALMVHLLGWRGTCGAFAVLVLVALFPLYRLALPEHVNAPAHQRAEQGAGEPLAPSIYWVMTALFAIAAALMTCISIVLLTVLQARGHSLASAIALAALVGPAQVLCRVIDLALKRQAPLFTALLSSGMTAIGLLVVEFVPSLVAWGLVCYGAGNGLRAIVKSTLPLVVVRPADYAVVSGRMARPALLAQAVAPIACGYLISTLGSEAMIHMLAAMALLAFGLCLWLARLIAQRQALHGQAAV</sequence>
<evidence type="ECO:0000256" key="1">
    <source>
        <dbReference type="ARBA" id="ARBA00022692"/>
    </source>
</evidence>
<reference evidence="5 6" key="1">
    <citation type="submission" date="2020-06" db="EMBL/GenBank/DDBJ databases">
        <title>Pseudomonas eucalypticola sp. nov., an endophyte of Eucalyptus dunnii leaves with biocontrol ability of eucalyptus leaf blight.</title>
        <authorList>
            <person name="Liu Y."/>
            <person name="Song Z."/>
            <person name="Zeng H."/>
            <person name="Lu M."/>
            <person name="Wang X."/>
            <person name="Lian X."/>
            <person name="Zhang Q."/>
        </authorList>
    </citation>
    <scope>NUCLEOTIDE SEQUENCE [LARGE SCALE GENOMIC DNA]</scope>
    <source>
        <strain evidence="5 6">NP-1</strain>
    </source>
</reference>
<evidence type="ECO:0000313" key="6">
    <source>
        <dbReference type="Proteomes" id="UP000509568"/>
    </source>
</evidence>
<feature type="transmembrane region" description="Helical" evidence="4">
    <location>
        <begin position="378"/>
        <end position="398"/>
    </location>
</feature>
<keyword evidence="6" id="KW-1185">Reference proteome</keyword>
<feature type="transmembrane region" description="Helical" evidence="4">
    <location>
        <begin position="62"/>
        <end position="82"/>
    </location>
</feature>
<keyword evidence="2 4" id="KW-1133">Transmembrane helix</keyword>
<dbReference type="SUPFAM" id="SSF103473">
    <property type="entry name" value="MFS general substrate transporter"/>
    <property type="match status" value="1"/>
</dbReference>
<name>A0A7D5D7H5_9PSED</name>
<feature type="transmembrane region" description="Helical" evidence="4">
    <location>
        <begin position="259"/>
        <end position="276"/>
    </location>
</feature>
<gene>
    <name evidence="5" type="ORF">HWQ56_13880</name>
</gene>
<feature type="transmembrane region" description="Helical" evidence="4">
    <location>
        <begin position="352"/>
        <end position="372"/>
    </location>
</feature>
<feature type="transmembrane region" description="Helical" evidence="4">
    <location>
        <begin position="177"/>
        <end position="199"/>
    </location>
</feature>
<dbReference type="Proteomes" id="UP000509568">
    <property type="component" value="Chromosome"/>
</dbReference>
<dbReference type="Pfam" id="PF07690">
    <property type="entry name" value="MFS_1"/>
    <property type="match status" value="1"/>
</dbReference>
<dbReference type="KEGG" id="pez:HWQ56_13880"/>
<evidence type="ECO:0000256" key="4">
    <source>
        <dbReference type="SAM" id="Phobius"/>
    </source>
</evidence>
<proteinExistence type="predicted"/>
<evidence type="ECO:0000256" key="3">
    <source>
        <dbReference type="ARBA" id="ARBA00023136"/>
    </source>
</evidence>
<feature type="transmembrane region" description="Helical" evidence="4">
    <location>
        <begin position="28"/>
        <end position="50"/>
    </location>
</feature>